<dbReference type="Pfam" id="PF04958">
    <property type="entry name" value="AstA"/>
    <property type="match status" value="1"/>
</dbReference>
<accession>A0ABP8V2F5</accession>
<dbReference type="NCBIfam" id="TIGR03243">
    <property type="entry name" value="arg_catab_AOST"/>
    <property type="match status" value="1"/>
</dbReference>
<organism evidence="4 5">
    <name type="scientific">Kistimonas scapharcae</name>
    <dbReference type="NCBI Taxonomy" id="1036133"/>
    <lineage>
        <taxon>Bacteria</taxon>
        <taxon>Pseudomonadati</taxon>
        <taxon>Pseudomonadota</taxon>
        <taxon>Gammaproteobacteria</taxon>
        <taxon>Oceanospirillales</taxon>
        <taxon>Endozoicomonadaceae</taxon>
        <taxon>Kistimonas</taxon>
    </lineage>
</organism>
<keyword evidence="1" id="KW-0056">Arginine metabolism</keyword>
<protein>
    <submittedName>
        <fullName evidence="4">Arginine N-succinyltransferase</fullName>
    </submittedName>
</protein>
<dbReference type="InterPro" id="IPR007041">
    <property type="entry name" value="Arg_succinylTrfase_AstA/AruG"/>
</dbReference>
<evidence type="ECO:0000256" key="1">
    <source>
        <dbReference type="ARBA" id="ARBA00022503"/>
    </source>
</evidence>
<evidence type="ECO:0000313" key="5">
    <source>
        <dbReference type="Proteomes" id="UP001500604"/>
    </source>
</evidence>
<dbReference type="InterPro" id="IPR016181">
    <property type="entry name" value="Acyl_CoA_acyltransferase"/>
</dbReference>
<dbReference type="PANTHER" id="PTHR30420:SF1">
    <property type="entry name" value="ARGININE N-SUCCINYLTRANSFERASE"/>
    <property type="match status" value="1"/>
</dbReference>
<gene>
    <name evidence="4" type="primary">astA_2</name>
    <name evidence="4" type="ORF">GCM10023116_18630</name>
</gene>
<proteinExistence type="predicted"/>
<dbReference type="EMBL" id="BAABFL010000135">
    <property type="protein sequence ID" value="GAA4649589.1"/>
    <property type="molecule type" value="Genomic_DNA"/>
</dbReference>
<keyword evidence="5" id="KW-1185">Reference proteome</keyword>
<sequence>MLLVRPVVFGDLHNLERLAVMAGGSMSTLPANRDHLAEIIAITRRTLSDTRQLSTESCHFVLEDTETGEICGVAGINAAVGLRYPFYSYRIDDIVHASDELQMHSRVEALRLCHEYTGSANLCSLYLTPEHRTFEKLELLSRARLLFIAVHRAWFGSRIMVELQGVRDQQGRSPFWECLGRHFFSMALDRAVYLAGIKARSFIADMMPKYPVYMPLLSEEARGAIGCVHPERRDVLRLLEDEGFEFADHVDIFDAGPQLEARLGQLRTLREADMAEADITDTHDTEATHLVCNAGLLDFRCLQATADAGKVSLSAGQADALRVSAGDPVLQVAADNNKQCAGTLKRTGDHCHD</sequence>
<evidence type="ECO:0000256" key="3">
    <source>
        <dbReference type="ARBA" id="ARBA00023315"/>
    </source>
</evidence>
<reference evidence="5" key="1">
    <citation type="journal article" date="2019" name="Int. J. Syst. Evol. Microbiol.">
        <title>The Global Catalogue of Microorganisms (GCM) 10K type strain sequencing project: providing services to taxonomists for standard genome sequencing and annotation.</title>
        <authorList>
            <consortium name="The Broad Institute Genomics Platform"/>
            <consortium name="The Broad Institute Genome Sequencing Center for Infectious Disease"/>
            <person name="Wu L."/>
            <person name="Ma J."/>
        </authorList>
    </citation>
    <scope>NUCLEOTIDE SEQUENCE [LARGE SCALE GENOMIC DNA]</scope>
    <source>
        <strain evidence="5">JCM 17805</strain>
    </source>
</reference>
<evidence type="ECO:0000313" key="4">
    <source>
        <dbReference type="EMBL" id="GAA4649589.1"/>
    </source>
</evidence>
<evidence type="ECO:0000256" key="2">
    <source>
        <dbReference type="ARBA" id="ARBA00022679"/>
    </source>
</evidence>
<keyword evidence="3" id="KW-0012">Acyltransferase</keyword>
<comment type="caution">
    <text evidence="4">The sequence shown here is derived from an EMBL/GenBank/DDBJ whole genome shotgun (WGS) entry which is preliminary data.</text>
</comment>
<dbReference type="RefSeq" id="WP_345195481.1">
    <property type="nucleotide sequence ID" value="NZ_BAABFL010000135.1"/>
</dbReference>
<dbReference type="Proteomes" id="UP001500604">
    <property type="component" value="Unassembled WGS sequence"/>
</dbReference>
<dbReference type="SUPFAM" id="SSF55729">
    <property type="entry name" value="Acyl-CoA N-acyltransferases (Nat)"/>
    <property type="match status" value="1"/>
</dbReference>
<dbReference type="PANTHER" id="PTHR30420">
    <property type="entry name" value="N-SUCCINYLARGININE DIHYDROLASE"/>
    <property type="match status" value="1"/>
</dbReference>
<dbReference type="Gene3D" id="2.40.40.20">
    <property type="match status" value="1"/>
</dbReference>
<keyword evidence="2" id="KW-0808">Transferase</keyword>
<name>A0ABP8V2F5_9GAMM</name>